<keyword evidence="5" id="KW-1185">Reference proteome</keyword>
<evidence type="ECO:0000259" key="3">
    <source>
        <dbReference type="Pfam" id="PF13400"/>
    </source>
</evidence>
<dbReference type="InterPro" id="IPR028087">
    <property type="entry name" value="Tad_N"/>
</dbReference>
<reference evidence="4" key="1">
    <citation type="submission" date="2020-11" db="EMBL/GenBank/DDBJ databases">
        <title>Nocardioides sp. CBS4Y-1, whole genome shotgun sequence.</title>
        <authorList>
            <person name="Tuo L."/>
        </authorList>
    </citation>
    <scope>NUCLEOTIDE SEQUENCE</scope>
    <source>
        <strain evidence="4">CBS4Y-1</strain>
    </source>
</reference>
<evidence type="ECO:0000259" key="2">
    <source>
        <dbReference type="Pfam" id="PF09977"/>
    </source>
</evidence>
<evidence type="ECO:0008006" key="6">
    <source>
        <dbReference type="Google" id="ProtNLM"/>
    </source>
</evidence>
<feature type="domain" description="DUF2134" evidence="2">
    <location>
        <begin position="94"/>
        <end position="146"/>
    </location>
</feature>
<feature type="transmembrane region" description="Helical" evidence="1">
    <location>
        <begin position="12"/>
        <end position="32"/>
    </location>
</feature>
<feature type="domain" description="Putative Flp pilus-assembly TadG-like N-terminal" evidence="3">
    <location>
        <begin position="11"/>
        <end position="54"/>
    </location>
</feature>
<name>A0A930Y614_9ACTN</name>
<dbReference type="AlphaFoldDB" id="A0A930Y614"/>
<dbReference type="EMBL" id="JADIVZ010000001">
    <property type="protein sequence ID" value="MBF4160461.1"/>
    <property type="molecule type" value="Genomic_DNA"/>
</dbReference>
<proteinExistence type="predicted"/>
<keyword evidence="1" id="KW-0472">Membrane</keyword>
<comment type="caution">
    <text evidence="4">The sequence shown here is derived from an EMBL/GenBank/DDBJ whole genome shotgun (WGS) entry which is preliminary data.</text>
</comment>
<sequence length="579" mass="57952">MSVRRQRDEQGAVAVFLAVTVTLLLVMASFAVDLGMQRVARRDMQALADSLALSLGRELDGKTQAELAPLVDQSDAGSELSGLLRENDDNLGDDLAVQVSFGSWNGSVFDASIDPPTAVRVTASSDVGFVFSGGSGAATRTAYAEASSTACYEMGSIVAAVESGNSALLAPLNSLLGLNLSLAGYRGLADVKLSVADLVQQIHAGDPAQALSEQTSVGALLEAAAAALSVEQPSGYQAAVSTLGAAAAASSSLPAVSLGSILSMSSTDQAALETDLSVLDMLAGSIMVANGQHALAIPNLQAGVPGVGAIKKSTLSVISGARVACGEPFSAASRSTSSQLTGALELEFANLPTINLNAGGLVKGTLQTAKATGVLAVDLGGADGVVTEPPPVHCGAATVADPDRFGVAVSTDLMNYSFGSDVEVSGKVSVGSGPLKVAVDVTMTVHLQLSSSGSPSVQTADLGIPPNDVTPWQGGSPVVLSRVIVPTITSSSMTVGGLGLSVSLPLGIGAASVTSAIQTGVIDSLVSDSKGFGQKTLVPLVDNIDSMLIGPIVELLGLRLAGADVYAVNTVCGVPALRG</sequence>
<dbReference type="Proteomes" id="UP000656804">
    <property type="component" value="Unassembled WGS sequence"/>
</dbReference>
<dbReference type="Pfam" id="PF13400">
    <property type="entry name" value="Tad"/>
    <property type="match status" value="1"/>
</dbReference>
<evidence type="ECO:0000256" key="1">
    <source>
        <dbReference type="SAM" id="Phobius"/>
    </source>
</evidence>
<keyword evidence="1" id="KW-1133">Transmembrane helix</keyword>
<evidence type="ECO:0000313" key="4">
    <source>
        <dbReference type="EMBL" id="MBF4160461.1"/>
    </source>
</evidence>
<dbReference type="Pfam" id="PF09977">
    <property type="entry name" value="Tad_C"/>
    <property type="match status" value="1"/>
</dbReference>
<accession>A0A930Y614</accession>
<protein>
    <recommendedName>
        <fullName evidence="6">Flp pilus-assembly TadG-like N-terminal domain-containing protein</fullName>
    </recommendedName>
</protein>
<gene>
    <name evidence="4" type="ORF">ISG29_02090</name>
</gene>
<keyword evidence="1" id="KW-0812">Transmembrane</keyword>
<organism evidence="4 5">
    <name type="scientific">Nocardioides acrostichi</name>
    <dbReference type="NCBI Taxonomy" id="2784339"/>
    <lineage>
        <taxon>Bacteria</taxon>
        <taxon>Bacillati</taxon>
        <taxon>Actinomycetota</taxon>
        <taxon>Actinomycetes</taxon>
        <taxon>Propionibacteriales</taxon>
        <taxon>Nocardioidaceae</taxon>
        <taxon>Nocardioides</taxon>
    </lineage>
</organism>
<dbReference type="InterPro" id="IPR018705">
    <property type="entry name" value="DUF2134_membrane"/>
</dbReference>
<evidence type="ECO:0000313" key="5">
    <source>
        <dbReference type="Proteomes" id="UP000656804"/>
    </source>
</evidence>